<evidence type="ECO:0000256" key="1">
    <source>
        <dbReference type="ARBA" id="ARBA00000677"/>
    </source>
</evidence>
<accession>A0ABZ3CAC6</accession>
<dbReference type="InterPro" id="IPR019533">
    <property type="entry name" value="Peptidase_S26"/>
</dbReference>
<comment type="subcellular location">
    <subcellularLocation>
        <location evidence="2">Cell membrane</location>
        <topology evidence="2">Single-pass type II membrane protein</topology>
    </subcellularLocation>
    <subcellularLocation>
        <location evidence="6">Membrane</location>
        <topology evidence="6">Single-pass type II membrane protein</topology>
    </subcellularLocation>
</comment>
<dbReference type="InterPro" id="IPR019758">
    <property type="entry name" value="Pept_S26A_signal_pept_1_CS"/>
</dbReference>
<dbReference type="EC" id="3.4.21.89" evidence="4 6"/>
<evidence type="ECO:0000259" key="7">
    <source>
        <dbReference type="Pfam" id="PF10502"/>
    </source>
</evidence>
<dbReference type="InterPro" id="IPR000223">
    <property type="entry name" value="Pept_S26A_signal_pept_1"/>
</dbReference>
<sequence>MESDEQDRAPQPQRAAAGAWSFLKEVLIVVVGALIASTVLRLFLLQVFLIPSRSMETTLDVGDRVAVLKLGGFERGDVVVFRDDLEWLGNPDRYTRQWWQEALTFVGLVPDEATNHLVKRVIGLAGDHVVCCDTGGRITVNGAALDETSYLYTDPSGVQDGASTYPFDVVVPVGRVFVLGDHRTNSADSRCHLDEAVGGIAGLGAFPLTESVVGRATATIFPFDRWRGFATPATFAAIGDAPQPAPLEPTVTGELPPC</sequence>
<evidence type="ECO:0000313" key="9">
    <source>
        <dbReference type="Proteomes" id="UP001434337"/>
    </source>
</evidence>
<dbReference type="SUPFAM" id="SSF51306">
    <property type="entry name" value="LexA/Signal peptidase"/>
    <property type="match status" value="1"/>
</dbReference>
<dbReference type="CDD" id="cd06530">
    <property type="entry name" value="S26_SPase_I"/>
    <property type="match status" value="1"/>
</dbReference>
<comment type="catalytic activity">
    <reaction evidence="1 6">
        <text>Cleavage of hydrophobic, N-terminal signal or leader sequences from secreted and periplasmic proteins.</text>
        <dbReference type="EC" id="3.4.21.89"/>
    </reaction>
</comment>
<dbReference type="Pfam" id="PF10502">
    <property type="entry name" value="Peptidase_S26"/>
    <property type="match status" value="1"/>
</dbReference>
<dbReference type="PANTHER" id="PTHR43390">
    <property type="entry name" value="SIGNAL PEPTIDASE I"/>
    <property type="match status" value="1"/>
</dbReference>
<dbReference type="RefSeq" id="WP_342373275.1">
    <property type="nucleotide sequence ID" value="NZ_CP115965.1"/>
</dbReference>
<feature type="transmembrane region" description="Helical" evidence="6">
    <location>
        <begin position="26"/>
        <end position="50"/>
    </location>
</feature>
<gene>
    <name evidence="8" type="primary">lepB</name>
    <name evidence="8" type="ORF">PCC79_05910</name>
</gene>
<dbReference type="PRINTS" id="PR00727">
    <property type="entry name" value="LEADERPTASE"/>
</dbReference>
<evidence type="ECO:0000256" key="3">
    <source>
        <dbReference type="ARBA" id="ARBA00009370"/>
    </source>
</evidence>
<dbReference type="NCBIfam" id="TIGR02227">
    <property type="entry name" value="sigpep_I_bact"/>
    <property type="match status" value="1"/>
</dbReference>
<evidence type="ECO:0000313" key="8">
    <source>
        <dbReference type="EMBL" id="WZW99729.1"/>
    </source>
</evidence>
<comment type="similarity">
    <text evidence="3 6">Belongs to the peptidase S26 family.</text>
</comment>
<keyword evidence="9" id="KW-1185">Reference proteome</keyword>
<evidence type="ECO:0000256" key="4">
    <source>
        <dbReference type="ARBA" id="ARBA00013208"/>
    </source>
</evidence>
<proteinExistence type="inferred from homology"/>
<reference evidence="8 9" key="1">
    <citation type="journal article" date="2023" name="Environ Microbiome">
        <title>A coral-associated actinobacterium mitigates coral bleaching under heat stress.</title>
        <authorList>
            <person name="Li J."/>
            <person name="Zou Y."/>
            <person name="Li Q."/>
            <person name="Zhang J."/>
            <person name="Bourne D.G."/>
            <person name="Lyu Y."/>
            <person name="Liu C."/>
            <person name="Zhang S."/>
        </authorList>
    </citation>
    <scope>NUCLEOTIDE SEQUENCE [LARGE SCALE GENOMIC DNA]</scope>
    <source>
        <strain evidence="8 9">SCSIO 13291</strain>
    </source>
</reference>
<evidence type="ECO:0000256" key="6">
    <source>
        <dbReference type="RuleBase" id="RU362042"/>
    </source>
</evidence>
<keyword evidence="5 6" id="KW-0378">Hydrolase</keyword>
<dbReference type="Proteomes" id="UP001434337">
    <property type="component" value="Chromosome"/>
</dbReference>
<keyword evidence="6" id="KW-0645">Protease</keyword>
<keyword evidence="6" id="KW-0812">Transmembrane</keyword>
<dbReference type="EMBL" id="CP115965">
    <property type="protein sequence ID" value="WZW99729.1"/>
    <property type="molecule type" value="Genomic_DNA"/>
</dbReference>
<protein>
    <recommendedName>
        <fullName evidence="4 6">Signal peptidase I</fullName>
        <ecNumber evidence="4 6">3.4.21.89</ecNumber>
    </recommendedName>
</protein>
<evidence type="ECO:0000256" key="2">
    <source>
        <dbReference type="ARBA" id="ARBA00004401"/>
    </source>
</evidence>
<dbReference type="PROSITE" id="PS00761">
    <property type="entry name" value="SPASE_I_3"/>
    <property type="match status" value="1"/>
</dbReference>
<evidence type="ECO:0000256" key="5">
    <source>
        <dbReference type="ARBA" id="ARBA00022801"/>
    </source>
</evidence>
<feature type="domain" description="Peptidase S26" evidence="7">
    <location>
        <begin position="24"/>
        <end position="219"/>
    </location>
</feature>
<keyword evidence="6" id="KW-1133">Transmembrane helix</keyword>
<name>A0ABZ3CAC6_9ACTN</name>
<dbReference type="Gene3D" id="2.10.109.10">
    <property type="entry name" value="Umud Fragment, subunit A"/>
    <property type="match status" value="1"/>
</dbReference>
<dbReference type="PANTHER" id="PTHR43390:SF1">
    <property type="entry name" value="CHLOROPLAST PROCESSING PEPTIDASE"/>
    <property type="match status" value="1"/>
</dbReference>
<keyword evidence="6" id="KW-0472">Membrane</keyword>
<dbReference type="InterPro" id="IPR036286">
    <property type="entry name" value="LexA/Signal_pep-like_sf"/>
</dbReference>
<organism evidence="8 9">
    <name type="scientific">Propioniciclava soli</name>
    <dbReference type="NCBI Taxonomy" id="2775081"/>
    <lineage>
        <taxon>Bacteria</taxon>
        <taxon>Bacillati</taxon>
        <taxon>Actinomycetota</taxon>
        <taxon>Actinomycetes</taxon>
        <taxon>Propionibacteriales</taxon>
        <taxon>Propionibacteriaceae</taxon>
        <taxon>Propioniciclava</taxon>
    </lineage>
</organism>
<dbReference type="GO" id="GO:0009003">
    <property type="term" value="F:signal peptidase activity"/>
    <property type="evidence" value="ECO:0007669"/>
    <property type="project" value="UniProtKB-EC"/>
</dbReference>